<dbReference type="SUPFAM" id="SSF54534">
    <property type="entry name" value="FKBP-like"/>
    <property type="match status" value="1"/>
</dbReference>
<keyword evidence="4 5" id="KW-0413">Isomerase</keyword>
<dbReference type="PROSITE" id="PS50059">
    <property type="entry name" value="FKBP_PPIASE"/>
    <property type="match status" value="1"/>
</dbReference>
<dbReference type="PANTHER" id="PTHR43811">
    <property type="entry name" value="FKBP-TYPE PEPTIDYL-PROLYL CIS-TRANS ISOMERASE FKPA"/>
    <property type="match status" value="1"/>
</dbReference>
<sequence>MRTRSLAALSVAALSAVLLAGCSTPADPDAEPTPSASAALDLCDAQVASGAATESVTVEGEIGQKSSATFTAPLEVTELQSTVVSEGSGDPVSSGDLVTYALSAFSADTGEELASMGYADSPLLPQQISAESPLGQMFGCATPGTRVVAAFPATEQGAGEVYIIDLIDVVPTAATGEEQEPVDGMPTVELADDGQPSVTLPDGDMPTEFQKATLKKGDGAVVEPGDQVLVQYHGVSWNSGEVFDESWGGAPFPFTVGSGVVQGFSDAVTGETVGSQVIAVLPPSAAYGEGEINEADLKGQTLVFVVDIIAAAPAAQ</sequence>
<feature type="signal peptide" evidence="7">
    <location>
        <begin position="1"/>
        <end position="20"/>
    </location>
</feature>
<protein>
    <recommendedName>
        <fullName evidence="6">Peptidyl-prolyl cis-trans isomerase</fullName>
        <ecNumber evidence="6">5.2.1.8</ecNumber>
    </recommendedName>
</protein>
<keyword evidence="10" id="KW-1185">Reference proteome</keyword>
<proteinExistence type="inferred from homology"/>
<evidence type="ECO:0000256" key="3">
    <source>
        <dbReference type="ARBA" id="ARBA00023110"/>
    </source>
</evidence>
<keyword evidence="7" id="KW-0732">Signal</keyword>
<dbReference type="Pfam" id="PF00254">
    <property type="entry name" value="FKBP_C"/>
    <property type="match status" value="1"/>
</dbReference>
<evidence type="ECO:0000256" key="4">
    <source>
        <dbReference type="ARBA" id="ARBA00023235"/>
    </source>
</evidence>
<name>A0ABX1K9R9_9MICO</name>
<evidence type="ECO:0000256" key="1">
    <source>
        <dbReference type="ARBA" id="ARBA00000971"/>
    </source>
</evidence>
<keyword evidence="3 5" id="KW-0697">Rotamase</keyword>
<dbReference type="Proteomes" id="UP001429745">
    <property type="component" value="Unassembled WGS sequence"/>
</dbReference>
<comment type="caution">
    <text evidence="9">The sequence shown here is derived from an EMBL/GenBank/DDBJ whole genome shotgun (WGS) entry which is preliminary data.</text>
</comment>
<feature type="domain" description="PPIase FKBP-type" evidence="8">
    <location>
        <begin position="225"/>
        <end position="312"/>
    </location>
</feature>
<reference evidence="9 10" key="1">
    <citation type="submission" date="2020-04" db="EMBL/GenBank/DDBJ databases">
        <title>CFH 90308 Microbacterium sp.</title>
        <authorList>
            <person name="Nie G."/>
            <person name="Ming H."/>
            <person name="Xia T."/>
        </authorList>
    </citation>
    <scope>NUCLEOTIDE SEQUENCE [LARGE SCALE GENOMIC DNA]</scope>
    <source>
        <strain evidence="9 10">CFH 90308</strain>
    </source>
</reference>
<feature type="chain" id="PRO_5046128809" description="Peptidyl-prolyl cis-trans isomerase" evidence="7">
    <location>
        <begin position="21"/>
        <end position="316"/>
    </location>
</feature>
<dbReference type="GO" id="GO:0016853">
    <property type="term" value="F:isomerase activity"/>
    <property type="evidence" value="ECO:0007669"/>
    <property type="project" value="UniProtKB-KW"/>
</dbReference>
<dbReference type="Gene3D" id="3.10.50.40">
    <property type="match status" value="1"/>
</dbReference>
<dbReference type="EMBL" id="JABACI010000002">
    <property type="protein sequence ID" value="NLP83756.1"/>
    <property type="molecule type" value="Genomic_DNA"/>
</dbReference>
<evidence type="ECO:0000313" key="10">
    <source>
        <dbReference type="Proteomes" id="UP001429745"/>
    </source>
</evidence>
<evidence type="ECO:0000256" key="6">
    <source>
        <dbReference type="RuleBase" id="RU003915"/>
    </source>
</evidence>
<dbReference type="RefSeq" id="WP_168912261.1">
    <property type="nucleotide sequence ID" value="NZ_JABACI010000002.1"/>
</dbReference>
<evidence type="ECO:0000256" key="5">
    <source>
        <dbReference type="PROSITE-ProRule" id="PRU00277"/>
    </source>
</evidence>
<dbReference type="PANTHER" id="PTHR43811:SF19">
    <property type="entry name" value="39 KDA FK506-BINDING NUCLEAR PROTEIN"/>
    <property type="match status" value="1"/>
</dbReference>
<comment type="catalytic activity">
    <reaction evidence="1 5 6">
        <text>[protein]-peptidylproline (omega=180) = [protein]-peptidylproline (omega=0)</text>
        <dbReference type="Rhea" id="RHEA:16237"/>
        <dbReference type="Rhea" id="RHEA-COMP:10747"/>
        <dbReference type="Rhea" id="RHEA-COMP:10748"/>
        <dbReference type="ChEBI" id="CHEBI:83833"/>
        <dbReference type="ChEBI" id="CHEBI:83834"/>
        <dbReference type="EC" id="5.2.1.8"/>
    </reaction>
</comment>
<dbReference type="InterPro" id="IPR001179">
    <property type="entry name" value="PPIase_FKBP_dom"/>
</dbReference>
<dbReference type="InterPro" id="IPR046357">
    <property type="entry name" value="PPIase_dom_sf"/>
</dbReference>
<evidence type="ECO:0000313" key="9">
    <source>
        <dbReference type="EMBL" id="NLP83756.1"/>
    </source>
</evidence>
<evidence type="ECO:0000259" key="8">
    <source>
        <dbReference type="PROSITE" id="PS50059"/>
    </source>
</evidence>
<comment type="similarity">
    <text evidence="2 6">Belongs to the FKBP-type PPIase family.</text>
</comment>
<accession>A0ABX1K9R9</accession>
<evidence type="ECO:0000256" key="7">
    <source>
        <dbReference type="SAM" id="SignalP"/>
    </source>
</evidence>
<gene>
    <name evidence="9" type="ORF">HF576_07845</name>
</gene>
<evidence type="ECO:0000256" key="2">
    <source>
        <dbReference type="ARBA" id="ARBA00006577"/>
    </source>
</evidence>
<dbReference type="PROSITE" id="PS51257">
    <property type="entry name" value="PROKAR_LIPOPROTEIN"/>
    <property type="match status" value="1"/>
</dbReference>
<organism evidence="9 10">
    <name type="scientific">Microbacterium salsuginis</name>
    <dbReference type="NCBI Taxonomy" id="2722803"/>
    <lineage>
        <taxon>Bacteria</taxon>
        <taxon>Bacillati</taxon>
        <taxon>Actinomycetota</taxon>
        <taxon>Actinomycetes</taxon>
        <taxon>Micrococcales</taxon>
        <taxon>Microbacteriaceae</taxon>
        <taxon>Microbacterium</taxon>
    </lineage>
</organism>
<dbReference type="EC" id="5.2.1.8" evidence="6"/>